<sequence length="201" mass="22311">MSYPGIDIVSCDFDKDGLVTNADIGEILDRDGQTTSPLSANRKFDVDFNGLIEGQVDGLIVNDRLGLNIDTIRSNIKTEEYTKLTWPNGWEAWLSGVNANEVYIQKFMGSISAEGELGWITVHKHIYSAEYDCDNYAADEAIAAYKALGYGNFFLAFGGAHGFQAFWIGGDWTDLNNWRLLSTWGHTIYNAVGGTGNYKIR</sequence>
<dbReference type="InterPro" id="IPR018247">
    <property type="entry name" value="EF_Hand_1_Ca_BS"/>
</dbReference>
<feature type="non-terminal residue" evidence="1">
    <location>
        <position position="201"/>
    </location>
</feature>
<name>X0X2Q8_9ZZZZ</name>
<gene>
    <name evidence="1" type="ORF">S01H1_67276</name>
</gene>
<protein>
    <submittedName>
        <fullName evidence="1">Uncharacterized protein</fullName>
    </submittedName>
</protein>
<organism evidence="1">
    <name type="scientific">marine sediment metagenome</name>
    <dbReference type="NCBI Taxonomy" id="412755"/>
    <lineage>
        <taxon>unclassified sequences</taxon>
        <taxon>metagenomes</taxon>
        <taxon>ecological metagenomes</taxon>
    </lineage>
</organism>
<dbReference type="PROSITE" id="PS00018">
    <property type="entry name" value="EF_HAND_1"/>
    <property type="match status" value="1"/>
</dbReference>
<comment type="caution">
    <text evidence="1">The sequence shown here is derived from an EMBL/GenBank/DDBJ whole genome shotgun (WGS) entry which is preliminary data.</text>
</comment>
<dbReference type="EMBL" id="BARS01044545">
    <property type="protein sequence ID" value="GAG37315.1"/>
    <property type="molecule type" value="Genomic_DNA"/>
</dbReference>
<evidence type="ECO:0000313" key="1">
    <source>
        <dbReference type="EMBL" id="GAG37315.1"/>
    </source>
</evidence>
<reference evidence="1" key="1">
    <citation type="journal article" date="2014" name="Front. Microbiol.">
        <title>High frequency of phylogenetically diverse reductive dehalogenase-homologous genes in deep subseafloor sedimentary metagenomes.</title>
        <authorList>
            <person name="Kawai M."/>
            <person name="Futagami T."/>
            <person name="Toyoda A."/>
            <person name="Takaki Y."/>
            <person name="Nishi S."/>
            <person name="Hori S."/>
            <person name="Arai W."/>
            <person name="Tsubouchi T."/>
            <person name="Morono Y."/>
            <person name="Uchiyama I."/>
            <person name="Ito T."/>
            <person name="Fujiyama A."/>
            <person name="Inagaki F."/>
            <person name="Takami H."/>
        </authorList>
    </citation>
    <scope>NUCLEOTIDE SEQUENCE</scope>
    <source>
        <strain evidence="1">Expedition CK06-06</strain>
    </source>
</reference>
<dbReference type="AlphaFoldDB" id="X0X2Q8"/>
<accession>X0X2Q8</accession>
<proteinExistence type="predicted"/>